<organism evidence="2 3">
    <name type="scientific">Klenkia terrae</name>
    <dbReference type="NCBI Taxonomy" id="1052259"/>
    <lineage>
        <taxon>Bacteria</taxon>
        <taxon>Bacillati</taxon>
        <taxon>Actinomycetota</taxon>
        <taxon>Actinomycetes</taxon>
        <taxon>Geodermatophilales</taxon>
        <taxon>Geodermatophilaceae</taxon>
        <taxon>Klenkia</taxon>
    </lineage>
</organism>
<proteinExistence type="predicted"/>
<feature type="domain" description="Spore protein YkvP/CgeB glycosyl transferase-like" evidence="1">
    <location>
        <begin position="200"/>
        <end position="300"/>
    </location>
</feature>
<dbReference type="SUPFAM" id="SSF53756">
    <property type="entry name" value="UDP-Glycosyltransferase/glycogen phosphorylase"/>
    <property type="match status" value="1"/>
</dbReference>
<dbReference type="InterPro" id="IPR055259">
    <property type="entry name" value="YkvP/CgeB_Glyco_trans-like"/>
</dbReference>
<evidence type="ECO:0000259" key="1">
    <source>
        <dbReference type="Pfam" id="PF13524"/>
    </source>
</evidence>
<dbReference type="EC" id="2.4.-.-" evidence="2"/>
<keyword evidence="2" id="KW-0808">Transferase</keyword>
<protein>
    <submittedName>
        <fullName evidence="2">Glycosyltransferase</fullName>
        <ecNumber evidence="2">2.4.-.-</ecNumber>
    </submittedName>
</protein>
<dbReference type="EMBL" id="JBAPLV010000040">
    <property type="protein sequence ID" value="MEI4281188.1"/>
    <property type="molecule type" value="Genomic_DNA"/>
</dbReference>
<keyword evidence="2" id="KW-0328">Glycosyltransferase</keyword>
<gene>
    <name evidence="2" type="ORF">UXQ13_22135</name>
</gene>
<reference evidence="2 3" key="1">
    <citation type="submission" date="2024-03" db="EMBL/GenBank/DDBJ databases">
        <title>Draft genome sequence of Klenkia terrae.</title>
        <authorList>
            <person name="Duangmal K."/>
            <person name="Chantavorakit T."/>
        </authorList>
    </citation>
    <scope>NUCLEOTIDE SEQUENCE [LARGE SCALE GENOMIC DNA]</scope>
    <source>
        <strain evidence="2 3">JCM 17786</strain>
    </source>
</reference>
<name>A0ABU8ECS0_9ACTN</name>
<dbReference type="RefSeq" id="WP_225235456.1">
    <property type="nucleotide sequence ID" value="NZ_JBAPLV010000040.1"/>
</dbReference>
<evidence type="ECO:0000313" key="2">
    <source>
        <dbReference type="EMBL" id="MEI4281188.1"/>
    </source>
</evidence>
<sequence>MKVLVWHVHGSWLTALVQGPHRYLVPVVPGRTGDGLGRARTWVWPGSVVEVTPEELRDTEVDVVVLQRPRDLELLREWAGWEPGVDVPAVYVEHDTPPTPAASRHLLADRTDIPLVHVTHFNRVAWDAGRAPTRVLEHGVVDPGQRWTGEVPRLGVVSNDPVTRGRTVGTDLLPRFAHLGVDVFGMRVTGMSAALGTELGEHEDLPQDDMHDELARRRVHLHLPRWTSLGLSLVEAMTMGMPVVALAATEVPTAVPPGAGVVAADVDALVEGARRLLADPDAARAAGEVARAAALDRFGLARFLADADALLEGVAR</sequence>
<dbReference type="Gene3D" id="3.40.50.2000">
    <property type="entry name" value="Glycogen Phosphorylase B"/>
    <property type="match status" value="1"/>
</dbReference>
<dbReference type="GO" id="GO:0016757">
    <property type="term" value="F:glycosyltransferase activity"/>
    <property type="evidence" value="ECO:0007669"/>
    <property type="project" value="UniProtKB-KW"/>
</dbReference>
<accession>A0ABU8ECS0</accession>
<comment type="caution">
    <text evidence="2">The sequence shown here is derived from an EMBL/GenBank/DDBJ whole genome shotgun (WGS) entry which is preliminary data.</text>
</comment>
<evidence type="ECO:0000313" key="3">
    <source>
        <dbReference type="Proteomes" id="UP001373496"/>
    </source>
</evidence>
<dbReference type="Pfam" id="PF13524">
    <property type="entry name" value="Glyco_trans_1_2"/>
    <property type="match status" value="1"/>
</dbReference>
<dbReference type="Proteomes" id="UP001373496">
    <property type="component" value="Unassembled WGS sequence"/>
</dbReference>
<keyword evidence="3" id="KW-1185">Reference proteome</keyword>